<gene>
    <name evidence="2" type="ORF">COLO4_23516</name>
</gene>
<dbReference type="PANTHER" id="PTHR48248">
    <property type="entry name" value="UVR DOMAIN-CONTAINING PROTEIN"/>
    <property type="match status" value="1"/>
</dbReference>
<dbReference type="EMBL" id="AWUE01018257">
    <property type="protein sequence ID" value="OMO81551.1"/>
    <property type="molecule type" value="Genomic_DNA"/>
</dbReference>
<dbReference type="Proteomes" id="UP000187203">
    <property type="component" value="Unassembled WGS sequence"/>
</dbReference>
<dbReference type="OrthoDB" id="966137at2759"/>
<accession>A0A1R3IGB9</accession>
<name>A0A1R3IGB9_9ROSI</name>
<feature type="coiled-coil region" evidence="1">
    <location>
        <begin position="49"/>
        <end position="76"/>
    </location>
</feature>
<dbReference type="PANTHER" id="PTHR48248:SF4">
    <property type="match status" value="1"/>
</dbReference>
<sequence length="129" mass="14980">MATRKMKQRVSQARTATPKNLRVMKFQVKRVKAEMGKVREDQECIREEESKIRGQFDEIERQCDKLKEETEMIVKQSVRTHIKLVLMFNILKAREAGNSVRAATLSHFLRELVSMERANNASSDDEVKG</sequence>
<keyword evidence="1" id="KW-0175">Coiled coil</keyword>
<protein>
    <submittedName>
        <fullName evidence="2">Uncharacterized protein</fullName>
    </submittedName>
</protein>
<evidence type="ECO:0000313" key="3">
    <source>
        <dbReference type="Proteomes" id="UP000187203"/>
    </source>
</evidence>
<comment type="caution">
    <text evidence="2">The sequence shown here is derived from an EMBL/GenBank/DDBJ whole genome shotgun (WGS) entry which is preliminary data.</text>
</comment>
<keyword evidence="3" id="KW-1185">Reference proteome</keyword>
<proteinExistence type="predicted"/>
<organism evidence="2 3">
    <name type="scientific">Corchorus olitorius</name>
    <dbReference type="NCBI Taxonomy" id="93759"/>
    <lineage>
        <taxon>Eukaryota</taxon>
        <taxon>Viridiplantae</taxon>
        <taxon>Streptophyta</taxon>
        <taxon>Embryophyta</taxon>
        <taxon>Tracheophyta</taxon>
        <taxon>Spermatophyta</taxon>
        <taxon>Magnoliopsida</taxon>
        <taxon>eudicotyledons</taxon>
        <taxon>Gunneridae</taxon>
        <taxon>Pentapetalae</taxon>
        <taxon>rosids</taxon>
        <taxon>malvids</taxon>
        <taxon>Malvales</taxon>
        <taxon>Malvaceae</taxon>
        <taxon>Grewioideae</taxon>
        <taxon>Apeibeae</taxon>
        <taxon>Corchorus</taxon>
    </lineage>
</organism>
<evidence type="ECO:0000256" key="1">
    <source>
        <dbReference type="SAM" id="Coils"/>
    </source>
</evidence>
<reference evidence="3" key="1">
    <citation type="submission" date="2013-09" db="EMBL/GenBank/DDBJ databases">
        <title>Corchorus olitorius genome sequencing.</title>
        <authorList>
            <person name="Alam M."/>
            <person name="Haque M.S."/>
            <person name="Islam M.S."/>
            <person name="Emdad E.M."/>
            <person name="Islam M.M."/>
            <person name="Ahmed B."/>
            <person name="Halim A."/>
            <person name="Hossen Q.M.M."/>
            <person name="Hossain M.Z."/>
            <person name="Ahmed R."/>
            <person name="Khan M.M."/>
            <person name="Islam R."/>
            <person name="Rashid M.M."/>
            <person name="Khan S.A."/>
            <person name="Rahman M.S."/>
            <person name="Alam M."/>
            <person name="Yahiya A.S."/>
            <person name="Khan M.S."/>
            <person name="Azam M.S."/>
            <person name="Haque T."/>
            <person name="Lashkar M.Z.H."/>
            <person name="Akhand A.I."/>
            <person name="Morshed G."/>
            <person name="Roy S."/>
            <person name="Uddin K.S."/>
            <person name="Rabeya T."/>
            <person name="Hossain A.S."/>
            <person name="Chowdhury A."/>
            <person name="Snigdha A.R."/>
            <person name="Mortoza M.S."/>
            <person name="Matin S.A."/>
            <person name="Hoque S.M.E."/>
            <person name="Islam M.K."/>
            <person name="Roy D.K."/>
            <person name="Haider R."/>
            <person name="Moosa M.M."/>
            <person name="Elias S.M."/>
            <person name="Hasan A.M."/>
            <person name="Jahan S."/>
            <person name="Shafiuddin M."/>
            <person name="Mahmood N."/>
            <person name="Shommy N.S."/>
        </authorList>
    </citation>
    <scope>NUCLEOTIDE SEQUENCE [LARGE SCALE GENOMIC DNA]</scope>
    <source>
        <strain evidence="3">cv. O-4</strain>
    </source>
</reference>
<evidence type="ECO:0000313" key="2">
    <source>
        <dbReference type="EMBL" id="OMO81551.1"/>
    </source>
</evidence>
<dbReference type="AlphaFoldDB" id="A0A1R3IGB9"/>